<dbReference type="Proteomes" id="UP000039660">
    <property type="component" value="Unassembled WGS sequence"/>
</dbReference>
<gene>
    <name evidence="2" type="ORF">NGAL_HAMBI1189_22130</name>
</gene>
<keyword evidence="2" id="KW-0808">Transferase</keyword>
<feature type="domain" description="Glycosyl transferase family 1" evidence="1">
    <location>
        <begin position="241"/>
        <end position="403"/>
    </location>
</feature>
<dbReference type="InterPro" id="IPR001296">
    <property type="entry name" value="Glyco_trans_1"/>
</dbReference>
<protein>
    <submittedName>
        <fullName evidence="2">Glycosyltransferase, family 1</fullName>
    </submittedName>
</protein>
<dbReference type="Gene3D" id="3.40.50.2000">
    <property type="entry name" value="Glycogen Phosphorylase B"/>
    <property type="match status" value="2"/>
</dbReference>
<dbReference type="SUPFAM" id="SSF53756">
    <property type="entry name" value="UDP-Glycosyltransferase/glycogen phosphorylase"/>
    <property type="match status" value="1"/>
</dbReference>
<dbReference type="EMBL" id="CCRK01000004">
    <property type="protein sequence ID" value="CDZ48036.1"/>
    <property type="molecule type" value="Genomic_DNA"/>
</dbReference>
<dbReference type="AlphaFoldDB" id="A0A0T7GLD3"/>
<evidence type="ECO:0000313" key="2">
    <source>
        <dbReference type="EMBL" id="CDZ48036.1"/>
    </source>
</evidence>
<reference evidence="2 3" key="1">
    <citation type="submission" date="2014-08" db="EMBL/GenBank/DDBJ databases">
        <authorList>
            <person name="Chen Y.-H."/>
        </authorList>
    </citation>
    <scope>NUCLEOTIDE SEQUENCE [LARGE SCALE GENOMIC DNA]</scope>
</reference>
<dbReference type="Pfam" id="PF00534">
    <property type="entry name" value="Glycos_transf_1"/>
    <property type="match status" value="1"/>
</dbReference>
<evidence type="ECO:0000259" key="1">
    <source>
        <dbReference type="Pfam" id="PF00534"/>
    </source>
</evidence>
<evidence type="ECO:0000313" key="3">
    <source>
        <dbReference type="Proteomes" id="UP000039660"/>
    </source>
</evidence>
<proteinExistence type="predicted"/>
<dbReference type="PANTHER" id="PTHR45947:SF3">
    <property type="entry name" value="SULFOQUINOVOSYL TRANSFERASE SQD2"/>
    <property type="match status" value="1"/>
</dbReference>
<dbReference type="PANTHER" id="PTHR45947">
    <property type="entry name" value="SULFOQUINOVOSYL TRANSFERASE SQD2"/>
    <property type="match status" value="1"/>
</dbReference>
<organism evidence="2 3">
    <name type="scientific">Neorhizobium galegae bv. officinalis</name>
    <dbReference type="NCBI Taxonomy" id="323656"/>
    <lineage>
        <taxon>Bacteria</taxon>
        <taxon>Pseudomonadati</taxon>
        <taxon>Pseudomonadota</taxon>
        <taxon>Alphaproteobacteria</taxon>
        <taxon>Hyphomicrobiales</taxon>
        <taxon>Rhizobiaceae</taxon>
        <taxon>Rhizobium/Agrobacterium group</taxon>
        <taxon>Neorhizobium</taxon>
    </lineage>
</organism>
<accession>A0A0T7GLD3</accession>
<sequence length="454" mass="50277">MAAMSSQGWNMSSIDKVLIVAEHASLKFGGEASLPWHYFTRLRARGIETWLVVHERTREELTSHAPDAVDHMHFIKDTWLNILMWRLGQHLPDQLANITVGYISRVATQMAARRITRELVHKLGIQVVHQPIPVSPREPSLIANVGAPVVIGPMNGNMSYPPGVHPKGRTSGWGDILFKLGRRLSDCLHLLMRGKREAAVLLAANERTRAVLPTNIGGSTAMLVENGIDVELWTQRSYAEDLPGKPVRFVYLGRLVDWKAADLLLLAFERVKSRELVELDIVGDGPMRGRLEALVEAMNLAGRVRFLGFLPQRECARILQQSDVFVMPSIHECGGAVVLEAMAVGLPVIATKWGGPDDYLDDDCGVLVPPTSRDDIVAGFAEAMQRLSDDVNLRRSLGEAGRAKALRHFDWDDKITQIIQLYAVAIKNHVAAAEDDDVNSDERETQVILNVGGK</sequence>
<dbReference type="CDD" id="cd03801">
    <property type="entry name" value="GT4_PimA-like"/>
    <property type="match status" value="1"/>
</dbReference>
<dbReference type="InterPro" id="IPR050194">
    <property type="entry name" value="Glycosyltransferase_grp1"/>
</dbReference>
<dbReference type="GO" id="GO:0016757">
    <property type="term" value="F:glycosyltransferase activity"/>
    <property type="evidence" value="ECO:0007669"/>
    <property type="project" value="InterPro"/>
</dbReference>
<name>A0A0T7GLD3_NEOGA</name>